<feature type="region of interest" description="Disordered" evidence="1">
    <location>
        <begin position="136"/>
        <end position="185"/>
    </location>
</feature>
<protein>
    <submittedName>
        <fullName evidence="2">Uncharacterized protein</fullName>
    </submittedName>
</protein>
<dbReference type="Proteomes" id="UP000612055">
    <property type="component" value="Unassembled WGS sequence"/>
</dbReference>
<sequence>MALCRELGVVVQPARLGRLRLVPLLAWHHKAFDEEPDIPGIPRATALTISDYARCTWPDRIPGDLQLLRSQQRSQQAQQAQHGASRAAAAASDSTAASSSSSAGAEGGGGPPPEWRAGGQGSCAVAEWFDRLNDLPYDTPYDQPLPRHVQPPPDQPHPNSPNGSGGDTRSGAASSQGGAGHSSGAGAAEHVISFSHFLPFQELLPEKRYLTFPNLAKAVGSTYLGRRLRRLRPDLHIFGHTHFAWDLHVDGIRCLQAPLAYPSERRFRLRSLVLKAEAVLEEEAQRATATASAAAGSSGSAAGPSSAGGRGGATARDTPAPAPPHPREQQQAAEAAAARVATAEPPPSMGSGSPEPGGAGCGEQVWDEEAEAAVGLAAPWPSGSDPYESRWLPVCVYRAAYRVRMGPDHMGPDHAGSSWPVFTNSSDGSSGPGGRGGGGGGRDAGQGLAAADLLQLEGCGGGGGGGQAGPAEVESWEAQWCPQQQAMWSSYYERTPRRPSDVTLAPWVAERYSRRRRRHIAQQSAALGLSGGGAAAAGAGATQAEPDVEGVDEEARTERDSSGDEEGRDGGATETEEPGGVEEEAGAVGSAGERRAGAAV</sequence>
<feature type="compositionally biased region" description="Acidic residues" evidence="1">
    <location>
        <begin position="574"/>
        <end position="585"/>
    </location>
</feature>
<feature type="compositionally biased region" description="Gly residues" evidence="1">
    <location>
        <begin position="430"/>
        <end position="444"/>
    </location>
</feature>
<dbReference type="OrthoDB" id="550558at2759"/>
<feature type="region of interest" description="Disordered" evidence="1">
    <location>
        <begin position="70"/>
        <end position="120"/>
    </location>
</feature>
<feature type="compositionally biased region" description="Low complexity" evidence="1">
    <location>
        <begin position="329"/>
        <end position="354"/>
    </location>
</feature>
<proteinExistence type="predicted"/>
<feature type="compositionally biased region" description="Basic and acidic residues" evidence="1">
    <location>
        <begin position="553"/>
        <end position="562"/>
    </location>
</feature>
<reference evidence="2" key="1">
    <citation type="journal article" date="2020" name="bioRxiv">
        <title>Comparative genomics of Chlamydomonas.</title>
        <authorList>
            <person name="Craig R.J."/>
            <person name="Hasan A.R."/>
            <person name="Ness R.W."/>
            <person name="Keightley P.D."/>
        </authorList>
    </citation>
    <scope>NUCLEOTIDE SEQUENCE</scope>
    <source>
        <strain evidence="2">CCAP 11/70</strain>
    </source>
</reference>
<gene>
    <name evidence="2" type="ORF">HYH03_005509</name>
</gene>
<dbReference type="EMBL" id="JAEHOE010000019">
    <property type="protein sequence ID" value="KAG2496276.1"/>
    <property type="molecule type" value="Genomic_DNA"/>
</dbReference>
<name>A0A835Y5B1_9CHLO</name>
<evidence type="ECO:0000313" key="3">
    <source>
        <dbReference type="Proteomes" id="UP000612055"/>
    </source>
</evidence>
<keyword evidence="3" id="KW-1185">Reference proteome</keyword>
<evidence type="ECO:0000313" key="2">
    <source>
        <dbReference type="EMBL" id="KAG2496276.1"/>
    </source>
</evidence>
<evidence type="ECO:0000256" key="1">
    <source>
        <dbReference type="SAM" id="MobiDB-lite"/>
    </source>
</evidence>
<accession>A0A835Y5B1</accession>
<dbReference type="SUPFAM" id="SSF56300">
    <property type="entry name" value="Metallo-dependent phosphatases"/>
    <property type="match status" value="1"/>
</dbReference>
<dbReference type="PANTHER" id="PTHR36492">
    <property type="match status" value="1"/>
</dbReference>
<feature type="compositionally biased region" description="Pro residues" evidence="1">
    <location>
        <begin position="149"/>
        <end position="159"/>
    </location>
</feature>
<feature type="compositionally biased region" description="Low complexity" evidence="1">
    <location>
        <begin position="290"/>
        <end position="305"/>
    </location>
</feature>
<feature type="region of interest" description="Disordered" evidence="1">
    <location>
        <begin position="412"/>
        <end position="446"/>
    </location>
</feature>
<feature type="compositionally biased region" description="Low complexity" evidence="1">
    <location>
        <begin position="70"/>
        <end position="104"/>
    </location>
</feature>
<dbReference type="AlphaFoldDB" id="A0A835Y5B1"/>
<dbReference type="PANTHER" id="PTHR36492:SF2">
    <property type="entry name" value="[ACYL-CARRIER-PROTEIN] PHOSPHODIESTERASE PPTH"/>
    <property type="match status" value="1"/>
</dbReference>
<organism evidence="2 3">
    <name type="scientific">Edaphochlamys debaryana</name>
    <dbReference type="NCBI Taxonomy" id="47281"/>
    <lineage>
        <taxon>Eukaryota</taxon>
        <taxon>Viridiplantae</taxon>
        <taxon>Chlorophyta</taxon>
        <taxon>core chlorophytes</taxon>
        <taxon>Chlorophyceae</taxon>
        <taxon>CS clade</taxon>
        <taxon>Chlamydomonadales</taxon>
        <taxon>Chlamydomonadales incertae sedis</taxon>
        <taxon>Edaphochlamys</taxon>
    </lineage>
</organism>
<dbReference type="InterPro" id="IPR029052">
    <property type="entry name" value="Metallo-depent_PP-like"/>
</dbReference>
<feature type="region of interest" description="Disordered" evidence="1">
    <location>
        <begin position="290"/>
        <end position="362"/>
    </location>
</feature>
<feature type="region of interest" description="Disordered" evidence="1">
    <location>
        <begin position="526"/>
        <end position="600"/>
    </location>
</feature>
<comment type="caution">
    <text evidence="2">The sequence shown here is derived from an EMBL/GenBank/DDBJ whole genome shotgun (WGS) entry which is preliminary data.</text>
</comment>
<dbReference type="InterPro" id="IPR052963">
    <property type="entry name" value="Pantetheine_PDE"/>
</dbReference>